<keyword evidence="10" id="KW-1185">Reference proteome</keyword>
<dbReference type="Proteomes" id="UP001164743">
    <property type="component" value="Chromosome 2A"/>
</dbReference>
<feature type="signal peptide" evidence="8">
    <location>
        <begin position="1"/>
        <end position="25"/>
    </location>
</feature>
<feature type="region of interest" description="Disordered" evidence="7">
    <location>
        <begin position="154"/>
        <end position="192"/>
    </location>
</feature>
<proteinExistence type="inferred from homology"/>
<dbReference type="PANTHER" id="PTHR11129">
    <property type="entry name" value="PROTEIN FARNESYLTRANSFERASE ALPHA SUBUNIT/RAB GERANYLGERANYL TRANSFERASE ALPHA SUBUNIT"/>
    <property type="match status" value="1"/>
</dbReference>
<evidence type="ECO:0000313" key="10">
    <source>
        <dbReference type="Proteomes" id="UP001164743"/>
    </source>
</evidence>
<dbReference type="Gene3D" id="1.25.40.120">
    <property type="entry name" value="Protein prenylyltransferase"/>
    <property type="match status" value="1"/>
</dbReference>
<evidence type="ECO:0000256" key="3">
    <source>
        <dbReference type="ARBA" id="ARBA00022679"/>
    </source>
</evidence>
<evidence type="ECO:0000313" key="9">
    <source>
        <dbReference type="EMBL" id="WAQ82257.1"/>
    </source>
</evidence>
<comment type="function">
    <text evidence="6">Catalyzes the transfer of a geranyl-geranyl moiety from geranyl-geranyl pyrophosphate to cysteines occuring in specific C-terminal amino acid sequences.</text>
</comment>
<evidence type="ECO:0000256" key="1">
    <source>
        <dbReference type="ARBA" id="ARBA00006734"/>
    </source>
</evidence>
<evidence type="ECO:0000256" key="7">
    <source>
        <dbReference type="SAM" id="MobiDB-lite"/>
    </source>
</evidence>
<dbReference type="PANTHER" id="PTHR11129:SF2">
    <property type="entry name" value="GERANYLGERANYL TRANSFERASE TYPE-2 SUBUNIT ALPHA"/>
    <property type="match status" value="1"/>
</dbReference>
<dbReference type="EC" id="2.5.1.60" evidence="6"/>
<dbReference type="InterPro" id="IPR002088">
    <property type="entry name" value="Prenyl_trans_a"/>
</dbReference>
<evidence type="ECO:0000256" key="2">
    <source>
        <dbReference type="ARBA" id="ARBA00022602"/>
    </source>
</evidence>
<evidence type="ECO:0000256" key="8">
    <source>
        <dbReference type="SAM" id="SignalP"/>
    </source>
</evidence>
<comment type="catalytic activity">
    <reaction evidence="5 6">
        <text>geranylgeranyl diphosphate + L-cysteinyl-[protein] = S-geranylgeranyl-L-cysteinyl-[protein] + diphosphate</text>
        <dbReference type="Rhea" id="RHEA:21240"/>
        <dbReference type="Rhea" id="RHEA-COMP:10131"/>
        <dbReference type="Rhea" id="RHEA-COMP:11537"/>
        <dbReference type="ChEBI" id="CHEBI:29950"/>
        <dbReference type="ChEBI" id="CHEBI:33019"/>
        <dbReference type="ChEBI" id="CHEBI:57533"/>
        <dbReference type="ChEBI" id="CHEBI:86021"/>
        <dbReference type="EC" id="2.5.1.60"/>
    </reaction>
</comment>
<keyword evidence="3 6" id="KW-0808">Transferase</keyword>
<name>A0ABY7CHJ2_9BASI</name>
<organism evidence="9 10">
    <name type="scientific">Puccinia triticina</name>
    <dbReference type="NCBI Taxonomy" id="208348"/>
    <lineage>
        <taxon>Eukaryota</taxon>
        <taxon>Fungi</taxon>
        <taxon>Dikarya</taxon>
        <taxon>Basidiomycota</taxon>
        <taxon>Pucciniomycotina</taxon>
        <taxon>Pucciniomycetes</taxon>
        <taxon>Pucciniales</taxon>
        <taxon>Pucciniaceae</taxon>
        <taxon>Puccinia</taxon>
    </lineage>
</organism>
<keyword evidence="2 6" id="KW-0637">Prenyltransferase</keyword>
<gene>
    <name evidence="9" type="ORF">PtA15_2A574</name>
</gene>
<evidence type="ECO:0000256" key="4">
    <source>
        <dbReference type="ARBA" id="ARBA00022737"/>
    </source>
</evidence>
<accession>A0ABY7CHJ2</accession>
<dbReference type="EMBL" id="CP110422">
    <property type="protein sequence ID" value="WAQ82257.1"/>
    <property type="molecule type" value="Genomic_DNA"/>
</dbReference>
<protein>
    <recommendedName>
        <fullName evidence="6">Geranylgeranyl transferase type-2 subunit alpha</fullName>
        <ecNumber evidence="6">2.5.1.60</ecNumber>
    </recommendedName>
    <alternativeName>
        <fullName evidence="6">Geranylgeranyl transferase type II subunit alpha</fullName>
    </alternativeName>
</protein>
<dbReference type="Pfam" id="PF01239">
    <property type="entry name" value="PPTA"/>
    <property type="match status" value="5"/>
</dbReference>
<keyword evidence="4" id="KW-0677">Repeat</keyword>
<dbReference type="SUPFAM" id="SSF48439">
    <property type="entry name" value="Protein prenylyltransferase"/>
    <property type="match status" value="1"/>
</dbReference>
<sequence>MFSSKISEILFRLAILGPLVTTIDGEAKFTLPKNLLSPPTDPVRHATVDIQCGNNYGTYPMGKGWVSCTNYGAWQYRCKEESCYVGQDRTKLASKELYFYDCQRLGIEELLPRILAVRYKAANLAGAIEIMDTNGQEYSCRWVKPTDPGNVRASTALAPHPSREATGTCDRQTSSISMHGVKRSKAASSQPIPMTAEEDAQLAEYKQLNQQLLDRHARKGYSESDSLSLSTMVLRINPEHATAWSFRRHCLLALRSQADPDQDSQAFDHALRDELPLTLASFQRNPKAYPIWEHRKWVLGQMADADWQAELALLEKLFKLDGRNFHAWDYRRYVISRIKQSQPSETLDAEELAFSGQQIEANFSNFSAWHYRSKLLQSQLDQYDQAHDTDGGQDRKKKEDILVAELEWVRGALWIDPNDQSAWLFHRWLLSQTQDEQILAAEHASIAELLEVEPDAKWAIAALIRARPAEHAHLLERLITLDPLRRQRYLDLVQPNPKAD</sequence>
<evidence type="ECO:0000256" key="5">
    <source>
        <dbReference type="ARBA" id="ARBA00047658"/>
    </source>
</evidence>
<dbReference type="PROSITE" id="PS51147">
    <property type="entry name" value="PFTA"/>
    <property type="match status" value="4"/>
</dbReference>
<reference evidence="9" key="1">
    <citation type="submission" date="2022-10" db="EMBL/GenBank/DDBJ databases">
        <title>Puccinia triticina Genome sequencing and assembly.</title>
        <authorList>
            <person name="Li C."/>
        </authorList>
    </citation>
    <scope>NUCLEOTIDE SEQUENCE</scope>
    <source>
        <strain evidence="9">Pt15</strain>
    </source>
</reference>
<comment type="similarity">
    <text evidence="1 6">Belongs to the protein prenyltransferase subunit alpha family.</text>
</comment>
<dbReference type="RefSeq" id="XP_053017812.1">
    <property type="nucleotide sequence ID" value="XM_053166607.1"/>
</dbReference>
<evidence type="ECO:0000256" key="6">
    <source>
        <dbReference type="RuleBase" id="RU367120"/>
    </source>
</evidence>
<feature type="chain" id="PRO_5045701145" description="Geranylgeranyl transferase type-2 subunit alpha" evidence="8">
    <location>
        <begin position="26"/>
        <end position="500"/>
    </location>
</feature>
<dbReference type="GeneID" id="77807502"/>
<keyword evidence="8" id="KW-0732">Signal</keyword>